<evidence type="ECO:0000313" key="1">
    <source>
        <dbReference type="EMBL" id="MFD1363077.1"/>
    </source>
</evidence>
<comment type="caution">
    <text evidence="1">The sequence shown here is derived from an EMBL/GenBank/DDBJ whole genome shotgun (WGS) entry which is preliminary data.</text>
</comment>
<sequence length="197" mass="22818">MPKKPVKLNEVNEQEKNANDMGYGLYKIKDTNKAPFGQIISDNIETLRQHDYLTGSDKILLFDIEPLIEMNSNILVNKETGGFMTISDIGKYLGKNVSHTSTVVNRLINKGILFEMTNTQEIKQFGRSITQRPIFMNPEIIYKGNRNEINASLARLTMNLDPFERQKIHMPWKVWMALNAQSGKLYRRKTYLKYKKS</sequence>
<gene>
    <name evidence="1" type="ORF">ACFQ4A_15620</name>
</gene>
<dbReference type="RefSeq" id="WP_382402246.1">
    <property type="nucleotide sequence ID" value="NZ_JBHTNH010000029.1"/>
</dbReference>
<accession>A0ABW3ZZ63</accession>
<protein>
    <recommendedName>
        <fullName evidence="3">MarR family transcriptional regulator</fullName>
    </recommendedName>
</protein>
<evidence type="ECO:0000313" key="2">
    <source>
        <dbReference type="Proteomes" id="UP001597178"/>
    </source>
</evidence>
<keyword evidence="2" id="KW-1185">Reference proteome</keyword>
<proteinExistence type="predicted"/>
<name>A0ABW3ZZ63_9BACI</name>
<dbReference type="Proteomes" id="UP001597178">
    <property type="component" value="Unassembled WGS sequence"/>
</dbReference>
<organism evidence="1 2">
    <name type="scientific">Lentibacillus salinarum</name>
    <dbReference type="NCBI Taxonomy" id="446820"/>
    <lineage>
        <taxon>Bacteria</taxon>
        <taxon>Bacillati</taxon>
        <taxon>Bacillota</taxon>
        <taxon>Bacilli</taxon>
        <taxon>Bacillales</taxon>
        <taxon>Bacillaceae</taxon>
        <taxon>Lentibacillus</taxon>
    </lineage>
</organism>
<reference evidence="2" key="1">
    <citation type="journal article" date="2019" name="Int. J. Syst. Evol. Microbiol.">
        <title>The Global Catalogue of Microorganisms (GCM) 10K type strain sequencing project: providing services to taxonomists for standard genome sequencing and annotation.</title>
        <authorList>
            <consortium name="The Broad Institute Genomics Platform"/>
            <consortium name="The Broad Institute Genome Sequencing Center for Infectious Disease"/>
            <person name="Wu L."/>
            <person name="Ma J."/>
        </authorList>
    </citation>
    <scope>NUCLEOTIDE SEQUENCE [LARGE SCALE GENOMIC DNA]</scope>
    <source>
        <strain evidence="2">CCUG 54822</strain>
    </source>
</reference>
<evidence type="ECO:0008006" key="3">
    <source>
        <dbReference type="Google" id="ProtNLM"/>
    </source>
</evidence>
<dbReference type="EMBL" id="JBHTNH010000029">
    <property type="protein sequence ID" value="MFD1363077.1"/>
    <property type="molecule type" value="Genomic_DNA"/>
</dbReference>